<accession>A0A450SFI6</accession>
<feature type="region of interest" description="Disordered" evidence="1">
    <location>
        <begin position="136"/>
        <end position="162"/>
    </location>
</feature>
<feature type="compositionally biased region" description="Basic residues" evidence="1">
    <location>
        <begin position="93"/>
        <end position="103"/>
    </location>
</feature>
<proteinExistence type="predicted"/>
<protein>
    <submittedName>
        <fullName evidence="2">Uncharacterized protein</fullName>
    </submittedName>
</protein>
<dbReference type="EMBL" id="CAADFA010000099">
    <property type="protein sequence ID" value="VFJ51612.1"/>
    <property type="molecule type" value="Genomic_DNA"/>
</dbReference>
<evidence type="ECO:0000313" key="2">
    <source>
        <dbReference type="EMBL" id="VFJ51612.1"/>
    </source>
</evidence>
<feature type="region of interest" description="Disordered" evidence="1">
    <location>
        <begin position="87"/>
        <end position="120"/>
    </location>
</feature>
<sequence length="162" mass="18841">MAHAPAARLESERKSCAIWYILFCQSPKETIHEEHSAENRNRLKKRSTKDAKEHEEDTEFFLSSLRLCASAVINSLCGVWERRINRRGAETQRRKKKTFTKNKKWPDSNTAQPSRNRWSWSSRYRKSPIRSIAIANRDIDSEPVPYGNGCMKSVQEKQEMAG</sequence>
<gene>
    <name evidence="2" type="ORF">BECKFM1743C_GA0114222_100993</name>
</gene>
<reference evidence="2" key="1">
    <citation type="submission" date="2019-02" db="EMBL/GenBank/DDBJ databases">
        <authorList>
            <person name="Gruber-Vodicka R. H."/>
            <person name="Seah K. B. B."/>
        </authorList>
    </citation>
    <scope>NUCLEOTIDE SEQUENCE</scope>
    <source>
        <strain evidence="2">BECK_BZ165</strain>
    </source>
</reference>
<organism evidence="2">
    <name type="scientific">Candidatus Kentrum sp. FM</name>
    <dbReference type="NCBI Taxonomy" id="2126340"/>
    <lineage>
        <taxon>Bacteria</taxon>
        <taxon>Pseudomonadati</taxon>
        <taxon>Pseudomonadota</taxon>
        <taxon>Gammaproteobacteria</taxon>
        <taxon>Candidatus Kentrum</taxon>
    </lineage>
</organism>
<dbReference type="AlphaFoldDB" id="A0A450SFI6"/>
<name>A0A450SFI6_9GAMM</name>
<evidence type="ECO:0000256" key="1">
    <source>
        <dbReference type="SAM" id="MobiDB-lite"/>
    </source>
</evidence>